<dbReference type="EMBL" id="APAU02000142">
    <property type="protein sequence ID" value="EUB55826.1"/>
    <property type="molecule type" value="Genomic_DNA"/>
</dbReference>
<dbReference type="CTD" id="36345015"/>
<dbReference type="KEGG" id="egl:EGR_09300"/>
<protein>
    <submittedName>
        <fullName evidence="1">Uncharacterized protein</fullName>
    </submittedName>
</protein>
<accession>W6U5H9</accession>
<dbReference type="OrthoDB" id="6228213at2759"/>
<organism evidence="1 2">
    <name type="scientific">Echinococcus granulosus</name>
    <name type="common">Hydatid tapeworm</name>
    <dbReference type="NCBI Taxonomy" id="6210"/>
    <lineage>
        <taxon>Eukaryota</taxon>
        <taxon>Metazoa</taxon>
        <taxon>Spiralia</taxon>
        <taxon>Lophotrochozoa</taxon>
        <taxon>Platyhelminthes</taxon>
        <taxon>Cestoda</taxon>
        <taxon>Eucestoda</taxon>
        <taxon>Cyclophyllidea</taxon>
        <taxon>Taeniidae</taxon>
        <taxon>Echinococcus</taxon>
        <taxon>Echinococcus granulosus group</taxon>
    </lineage>
</organism>
<proteinExistence type="predicted"/>
<dbReference type="RefSeq" id="XP_024347022.1">
    <property type="nucleotide sequence ID" value="XM_024498549.1"/>
</dbReference>
<dbReference type="GeneID" id="36345015"/>
<evidence type="ECO:0000313" key="1">
    <source>
        <dbReference type="EMBL" id="EUB55826.1"/>
    </source>
</evidence>
<evidence type="ECO:0000313" key="2">
    <source>
        <dbReference type="Proteomes" id="UP000019149"/>
    </source>
</evidence>
<name>W6U5H9_ECHGR</name>
<dbReference type="AlphaFoldDB" id="W6U5H9"/>
<keyword evidence="2" id="KW-1185">Reference proteome</keyword>
<reference evidence="1 2" key="1">
    <citation type="journal article" date="2013" name="Nat. Genet.">
        <title>The genome of the hydatid tapeworm Echinococcus granulosus.</title>
        <authorList>
            <person name="Zheng H."/>
            <person name="Zhang W."/>
            <person name="Zhang L."/>
            <person name="Zhang Z."/>
            <person name="Li J."/>
            <person name="Lu G."/>
            <person name="Zhu Y."/>
            <person name="Wang Y."/>
            <person name="Huang Y."/>
            <person name="Liu J."/>
            <person name="Kang H."/>
            <person name="Chen J."/>
            <person name="Wang L."/>
            <person name="Chen A."/>
            <person name="Yu S."/>
            <person name="Gao Z."/>
            <person name="Jin L."/>
            <person name="Gu W."/>
            <person name="Wang Z."/>
            <person name="Zhao L."/>
            <person name="Shi B."/>
            <person name="Wen H."/>
            <person name="Lin R."/>
            <person name="Jones M.K."/>
            <person name="Brejova B."/>
            <person name="Vinar T."/>
            <person name="Zhao G."/>
            <person name="McManus D.P."/>
            <person name="Chen Z."/>
            <person name="Zhou Y."/>
            <person name="Wang S."/>
        </authorList>
    </citation>
    <scope>NUCLEOTIDE SEQUENCE [LARGE SCALE GENOMIC DNA]</scope>
</reference>
<gene>
    <name evidence="1" type="ORF">EGR_09300</name>
</gene>
<comment type="caution">
    <text evidence="1">The sequence shown here is derived from an EMBL/GenBank/DDBJ whole genome shotgun (WGS) entry which is preliminary data.</text>
</comment>
<dbReference type="Proteomes" id="UP000019149">
    <property type="component" value="Unassembled WGS sequence"/>
</dbReference>
<dbReference type="OMA" id="CTGAGGM"/>
<sequence length="251" mass="28905">MDDRCTGAGGMENTSSSNLQLFHILMDYGMRLLHKGQDFFELKNPIQVAKVELQKICIYNLKSIYEVSLPEVKVLPMEESRREEWEVTTRCFSIDWNIGLKQLTVCAESKLRAFFKTKFHPVEMIIEPLILHVRLRICFPFVESPQPSRLPHGSPLNLPHFATFSIDLEDVDIEQWKGVHIKGKGAFNKIVGFVVNSGVFTSLIRKAILKKVRKIMPQKFAALKEKIHAKVNALVNRTIERYAVRVPRNMK</sequence>